<protein>
    <submittedName>
        <fullName evidence="1">Uncharacterized protein</fullName>
    </submittedName>
</protein>
<dbReference type="EMBL" id="CADIJO010000007">
    <property type="protein sequence ID" value="CAB3698778.1"/>
    <property type="molecule type" value="Genomic_DNA"/>
</dbReference>
<evidence type="ECO:0000313" key="2">
    <source>
        <dbReference type="Proteomes" id="UP000494111"/>
    </source>
</evidence>
<gene>
    <name evidence="1" type="ORF">LMG3458_02536</name>
</gene>
<accession>A0A6S7B5D7</accession>
<dbReference type="RefSeq" id="WP_175192795.1">
    <property type="nucleotide sequence ID" value="NZ_CADIJO010000007.1"/>
</dbReference>
<dbReference type="AlphaFoldDB" id="A0A6S7B5D7"/>
<organism evidence="1 2">
    <name type="scientific">Achromobacter deleyi</name>
    <dbReference type="NCBI Taxonomy" id="1353891"/>
    <lineage>
        <taxon>Bacteria</taxon>
        <taxon>Pseudomonadati</taxon>
        <taxon>Pseudomonadota</taxon>
        <taxon>Betaproteobacteria</taxon>
        <taxon>Burkholderiales</taxon>
        <taxon>Alcaligenaceae</taxon>
        <taxon>Achromobacter</taxon>
    </lineage>
</organism>
<reference evidence="1 2" key="1">
    <citation type="submission" date="2020-04" db="EMBL/GenBank/DDBJ databases">
        <authorList>
            <person name="De Canck E."/>
        </authorList>
    </citation>
    <scope>NUCLEOTIDE SEQUENCE [LARGE SCALE GENOMIC DNA]</scope>
    <source>
        <strain evidence="1 2">LMG 3458</strain>
    </source>
</reference>
<proteinExistence type="predicted"/>
<dbReference type="Proteomes" id="UP000494111">
    <property type="component" value="Unassembled WGS sequence"/>
</dbReference>
<name>A0A6S7B5D7_9BURK</name>
<sequence length="60" mass="6413">MTAAPLPLDSTKKPPAGKRLRRLFAVLALLAGGLGAEAVQPGPCQLIHNSQARRREQPDE</sequence>
<evidence type="ECO:0000313" key="1">
    <source>
        <dbReference type="EMBL" id="CAB3698778.1"/>
    </source>
</evidence>